<protein>
    <submittedName>
        <fullName evidence="1">Uncharacterized protein</fullName>
    </submittedName>
</protein>
<dbReference type="Proteomes" id="UP001066276">
    <property type="component" value="Chromosome 1_1"/>
</dbReference>
<evidence type="ECO:0000313" key="1">
    <source>
        <dbReference type="EMBL" id="KAJ1213899.1"/>
    </source>
</evidence>
<accession>A0AAV7WL56</accession>
<organism evidence="1 2">
    <name type="scientific">Pleurodeles waltl</name>
    <name type="common">Iberian ribbed newt</name>
    <dbReference type="NCBI Taxonomy" id="8319"/>
    <lineage>
        <taxon>Eukaryota</taxon>
        <taxon>Metazoa</taxon>
        <taxon>Chordata</taxon>
        <taxon>Craniata</taxon>
        <taxon>Vertebrata</taxon>
        <taxon>Euteleostomi</taxon>
        <taxon>Amphibia</taxon>
        <taxon>Batrachia</taxon>
        <taxon>Caudata</taxon>
        <taxon>Salamandroidea</taxon>
        <taxon>Salamandridae</taxon>
        <taxon>Pleurodelinae</taxon>
        <taxon>Pleurodeles</taxon>
    </lineage>
</organism>
<proteinExistence type="predicted"/>
<name>A0AAV7WL56_PLEWA</name>
<dbReference type="EMBL" id="JANPWB010000001">
    <property type="protein sequence ID" value="KAJ1213899.1"/>
    <property type="molecule type" value="Genomic_DNA"/>
</dbReference>
<dbReference type="AlphaFoldDB" id="A0AAV7WL56"/>
<sequence>MVRFRINVQSHISDIRSGTLLDSVAVIAAFKATAAAPTQAHYGNAMLQPLRAKRLKQWREHLKTPKAKPYNVYTPSQTCRDRLLGFQLALCYEARRNQSVPPESMRESDIERGQRPLLLTAAGACTKTQYVPHRLPDWENAKSPIVSKNTGSGEVSAAYRSCATT</sequence>
<reference evidence="1" key="1">
    <citation type="journal article" date="2022" name="bioRxiv">
        <title>Sequencing and chromosome-scale assembly of the giantPleurodeles waltlgenome.</title>
        <authorList>
            <person name="Brown T."/>
            <person name="Elewa A."/>
            <person name="Iarovenko S."/>
            <person name="Subramanian E."/>
            <person name="Araus A.J."/>
            <person name="Petzold A."/>
            <person name="Susuki M."/>
            <person name="Suzuki K.-i.T."/>
            <person name="Hayashi T."/>
            <person name="Toyoda A."/>
            <person name="Oliveira C."/>
            <person name="Osipova E."/>
            <person name="Leigh N.D."/>
            <person name="Simon A."/>
            <person name="Yun M.H."/>
        </authorList>
    </citation>
    <scope>NUCLEOTIDE SEQUENCE</scope>
    <source>
        <strain evidence="1">20211129_DDA</strain>
        <tissue evidence="1">Liver</tissue>
    </source>
</reference>
<comment type="caution">
    <text evidence="1">The sequence shown here is derived from an EMBL/GenBank/DDBJ whole genome shotgun (WGS) entry which is preliminary data.</text>
</comment>
<gene>
    <name evidence="1" type="ORF">NDU88_001529</name>
</gene>
<keyword evidence="2" id="KW-1185">Reference proteome</keyword>
<evidence type="ECO:0000313" key="2">
    <source>
        <dbReference type="Proteomes" id="UP001066276"/>
    </source>
</evidence>